<dbReference type="KEGG" id="mthd:A3224_07955"/>
<dbReference type="STRING" id="252514.A3224_07955"/>
<sequence length="141" mass="15936">MADTEIRLAAWEADLALIRQVREAVFIHEQNVDPDIEWDQEEETAQHFLIVQGKEPLATARITTSGKIGRMAVVKKARGCGLGLQLLTFICNYAREHGFSSVYLHAQSHAEGFYRKAGFRSEGEPFIEADIPHIKMVRLLD</sequence>
<dbReference type="PANTHER" id="PTHR43877">
    <property type="entry name" value="AMINOALKYLPHOSPHONATE N-ACETYLTRANSFERASE-RELATED-RELATED"/>
    <property type="match status" value="1"/>
</dbReference>
<accession>A0A143HLD9</accession>
<dbReference type="RefSeq" id="WP_067153237.1">
    <property type="nucleotide sequence ID" value="NZ_CP014864.1"/>
</dbReference>
<proteinExistence type="predicted"/>
<keyword evidence="1 3" id="KW-0808">Transferase</keyword>
<gene>
    <name evidence="3" type="ORF">A3224_07955</name>
</gene>
<evidence type="ECO:0000256" key="2">
    <source>
        <dbReference type="ARBA" id="ARBA00023315"/>
    </source>
</evidence>
<dbReference type="CDD" id="cd04301">
    <property type="entry name" value="NAT_SF"/>
    <property type="match status" value="1"/>
</dbReference>
<organism evidence="3 4">
    <name type="scientific">Microbulbifer thermotolerans</name>
    <dbReference type="NCBI Taxonomy" id="252514"/>
    <lineage>
        <taxon>Bacteria</taxon>
        <taxon>Pseudomonadati</taxon>
        <taxon>Pseudomonadota</taxon>
        <taxon>Gammaproteobacteria</taxon>
        <taxon>Cellvibrionales</taxon>
        <taxon>Microbulbiferaceae</taxon>
        <taxon>Microbulbifer</taxon>
    </lineage>
</organism>
<dbReference type="PROSITE" id="PS51186">
    <property type="entry name" value="GNAT"/>
    <property type="match status" value="1"/>
</dbReference>
<dbReference type="GeneID" id="76607979"/>
<evidence type="ECO:0000313" key="4">
    <source>
        <dbReference type="Proteomes" id="UP000076077"/>
    </source>
</evidence>
<dbReference type="Pfam" id="PF13673">
    <property type="entry name" value="Acetyltransf_10"/>
    <property type="match status" value="1"/>
</dbReference>
<dbReference type="OrthoDB" id="9796171at2"/>
<dbReference type="GO" id="GO:0016747">
    <property type="term" value="F:acyltransferase activity, transferring groups other than amino-acyl groups"/>
    <property type="evidence" value="ECO:0007669"/>
    <property type="project" value="InterPro"/>
</dbReference>
<dbReference type="PANTHER" id="PTHR43877:SF2">
    <property type="entry name" value="AMINOALKYLPHOSPHONATE N-ACETYLTRANSFERASE-RELATED"/>
    <property type="match status" value="1"/>
</dbReference>
<name>A0A143HLD9_MICTH</name>
<evidence type="ECO:0000256" key="1">
    <source>
        <dbReference type="ARBA" id="ARBA00022679"/>
    </source>
</evidence>
<dbReference type="InterPro" id="IPR050832">
    <property type="entry name" value="Bact_Acetyltransf"/>
</dbReference>
<reference evidence="4" key="1">
    <citation type="submission" date="2016-03" db="EMBL/GenBank/DDBJ databases">
        <authorList>
            <person name="Lee Y.-S."/>
            <person name="Choi Y.-L."/>
        </authorList>
    </citation>
    <scope>NUCLEOTIDE SEQUENCE [LARGE SCALE GENOMIC DNA]</scope>
    <source>
        <strain evidence="4">DAU221</strain>
    </source>
</reference>
<evidence type="ECO:0000313" key="3">
    <source>
        <dbReference type="EMBL" id="AMX02529.1"/>
    </source>
</evidence>
<dbReference type="EMBL" id="CP014864">
    <property type="protein sequence ID" value="AMX02529.1"/>
    <property type="molecule type" value="Genomic_DNA"/>
</dbReference>
<dbReference type="InterPro" id="IPR000182">
    <property type="entry name" value="GNAT_dom"/>
</dbReference>
<dbReference type="Proteomes" id="UP000076077">
    <property type="component" value="Chromosome"/>
</dbReference>
<dbReference type="AlphaFoldDB" id="A0A143HLD9"/>
<keyword evidence="4" id="KW-1185">Reference proteome</keyword>
<keyword evidence="2" id="KW-0012">Acyltransferase</keyword>
<dbReference type="Gene3D" id="3.40.630.30">
    <property type="match status" value="1"/>
</dbReference>
<protein>
    <submittedName>
        <fullName evidence="3">Acetyltransferase</fullName>
    </submittedName>
</protein>
<dbReference type="InterPro" id="IPR016181">
    <property type="entry name" value="Acyl_CoA_acyltransferase"/>
</dbReference>
<dbReference type="SUPFAM" id="SSF55729">
    <property type="entry name" value="Acyl-CoA N-acyltransferases (Nat)"/>
    <property type="match status" value="1"/>
</dbReference>